<dbReference type="InterPro" id="IPR029035">
    <property type="entry name" value="DHS-like_NAD/FAD-binding_dom"/>
</dbReference>
<dbReference type="SUPFAM" id="SSF52518">
    <property type="entry name" value="Thiamin diphosphate-binding fold (THDP-binding)"/>
    <property type="match status" value="2"/>
</dbReference>
<dbReference type="Gene3D" id="3.40.50.1220">
    <property type="entry name" value="TPP-binding domain"/>
    <property type="match status" value="1"/>
</dbReference>
<dbReference type="GO" id="GO:0009028">
    <property type="term" value="F:tartronate-semialdehyde synthase activity"/>
    <property type="evidence" value="ECO:0007669"/>
    <property type="project" value="TreeGrafter"/>
</dbReference>
<dbReference type="EMBL" id="DWZA01000060">
    <property type="protein sequence ID" value="HJA71288.1"/>
    <property type="molecule type" value="Genomic_DNA"/>
</dbReference>
<dbReference type="InterPro" id="IPR045229">
    <property type="entry name" value="TPP_enz"/>
</dbReference>
<dbReference type="GO" id="GO:0005948">
    <property type="term" value="C:acetolactate synthase complex"/>
    <property type="evidence" value="ECO:0007669"/>
    <property type="project" value="TreeGrafter"/>
</dbReference>
<dbReference type="InterPro" id="IPR011766">
    <property type="entry name" value="TPP_enzyme_TPP-bd"/>
</dbReference>
<sequence>MNLSKAIVEICKKEGITDAFGIPGAGCNAFYDALKDEKDTIHHITMRHEECCVHAADGYYRASGKMALAICTSGPGATNFTTGLYTANIDSIPLVAITGQAVRAQLGKDPFQCVDMVNIAKPVVKYATCLTDPKTAVDEVIKAFKLAKNGKPGPVLIDFPLDMQKAEVDFDPDSYVPATVDNPKASPDAIKAAMNMLLEAKNPVILMGGGVILAHAEKELVEFAEIMNIPVVITYMAKGGIPSDHPLFGGMPGIQCGSPVGNKVFSESDVVLAIGNRFTDRHTGDINIYTQGKKFIHINVERSEVGKIFNPDLGIVADAKDAIDQLLAAAKALGQQKGSDRVAGIPALRKELARKVDHTCVPINPHRVFGEINKCFDDDTMYTTGCGITQIWSGQLQEINKPRKYMPSGGAGCLGWDIPGAIGAMVATGCKDKCVCLMGDFGFTFHVQEIATAATNNIPLIVCIVNNAYLGLIRQNQKFAYNYEYGVAMPENQGDIDYVEVAHGFNCEAERVFKPEDIAGAFERAKASKKPYIIDIVCEPQAHCSMGNDILHVREFNAE</sequence>
<evidence type="ECO:0000256" key="3">
    <source>
        <dbReference type="RuleBase" id="RU362132"/>
    </source>
</evidence>
<dbReference type="PANTHER" id="PTHR18968:SF14">
    <property type="entry name" value="GLYOXYLATE CARBOLIGASE"/>
    <property type="match status" value="1"/>
</dbReference>
<evidence type="ECO:0000256" key="2">
    <source>
        <dbReference type="ARBA" id="ARBA00023052"/>
    </source>
</evidence>
<evidence type="ECO:0000313" key="8">
    <source>
        <dbReference type="Proteomes" id="UP000823900"/>
    </source>
</evidence>
<evidence type="ECO:0000259" key="6">
    <source>
        <dbReference type="Pfam" id="PF02776"/>
    </source>
</evidence>
<dbReference type="GO" id="GO:0000287">
    <property type="term" value="F:magnesium ion binding"/>
    <property type="evidence" value="ECO:0007669"/>
    <property type="project" value="InterPro"/>
</dbReference>
<dbReference type="GO" id="GO:0030976">
    <property type="term" value="F:thiamine pyrophosphate binding"/>
    <property type="evidence" value="ECO:0007669"/>
    <property type="project" value="InterPro"/>
</dbReference>
<comment type="similarity">
    <text evidence="1 3">Belongs to the TPP enzyme family.</text>
</comment>
<reference evidence="7" key="1">
    <citation type="journal article" date="2021" name="PeerJ">
        <title>Extensive microbial diversity within the chicken gut microbiome revealed by metagenomics and culture.</title>
        <authorList>
            <person name="Gilroy R."/>
            <person name="Ravi A."/>
            <person name="Getino M."/>
            <person name="Pursley I."/>
            <person name="Horton D.L."/>
            <person name="Alikhan N.F."/>
            <person name="Baker D."/>
            <person name="Gharbi K."/>
            <person name="Hall N."/>
            <person name="Watson M."/>
            <person name="Adriaenssens E.M."/>
            <person name="Foster-Nyarko E."/>
            <person name="Jarju S."/>
            <person name="Secka A."/>
            <person name="Antonio M."/>
            <person name="Oren A."/>
            <person name="Chaudhuri R.R."/>
            <person name="La Ragione R."/>
            <person name="Hildebrand F."/>
            <person name="Pallen M.J."/>
        </authorList>
    </citation>
    <scope>NUCLEOTIDE SEQUENCE</scope>
    <source>
        <strain evidence="7">CHK178-16964</strain>
    </source>
</reference>
<evidence type="ECO:0000256" key="1">
    <source>
        <dbReference type="ARBA" id="ARBA00007812"/>
    </source>
</evidence>
<dbReference type="InterPro" id="IPR029061">
    <property type="entry name" value="THDP-binding"/>
</dbReference>
<evidence type="ECO:0000259" key="5">
    <source>
        <dbReference type="Pfam" id="PF02775"/>
    </source>
</evidence>
<proteinExistence type="inferred from homology"/>
<feature type="domain" description="Thiamine pyrophosphate enzyme N-terminal TPP-binding" evidence="6">
    <location>
        <begin position="1"/>
        <end position="117"/>
    </location>
</feature>
<gene>
    <name evidence="7" type="ORF">IAA07_06855</name>
</gene>
<accession>A0A9D2KN70</accession>
<organism evidence="7 8">
    <name type="scientific">Candidatus Lachnoclostridium stercoravium</name>
    <dbReference type="NCBI Taxonomy" id="2838633"/>
    <lineage>
        <taxon>Bacteria</taxon>
        <taxon>Bacillati</taxon>
        <taxon>Bacillota</taxon>
        <taxon>Clostridia</taxon>
        <taxon>Lachnospirales</taxon>
        <taxon>Lachnospiraceae</taxon>
    </lineage>
</organism>
<dbReference type="GO" id="GO:0009099">
    <property type="term" value="P:L-valine biosynthetic process"/>
    <property type="evidence" value="ECO:0007669"/>
    <property type="project" value="TreeGrafter"/>
</dbReference>
<keyword evidence="2 3" id="KW-0786">Thiamine pyrophosphate</keyword>
<evidence type="ECO:0000259" key="4">
    <source>
        <dbReference type="Pfam" id="PF00205"/>
    </source>
</evidence>
<name>A0A9D2KN70_9FIRM</name>
<dbReference type="GO" id="GO:0050660">
    <property type="term" value="F:flavin adenine dinucleotide binding"/>
    <property type="evidence" value="ECO:0007669"/>
    <property type="project" value="TreeGrafter"/>
</dbReference>
<dbReference type="Pfam" id="PF02776">
    <property type="entry name" value="TPP_enzyme_N"/>
    <property type="match status" value="1"/>
</dbReference>
<dbReference type="FunFam" id="3.40.50.970:FF:000007">
    <property type="entry name" value="Acetolactate synthase"/>
    <property type="match status" value="1"/>
</dbReference>
<dbReference type="PANTHER" id="PTHR18968">
    <property type="entry name" value="THIAMINE PYROPHOSPHATE ENZYMES"/>
    <property type="match status" value="1"/>
</dbReference>
<dbReference type="Pfam" id="PF00205">
    <property type="entry name" value="TPP_enzyme_M"/>
    <property type="match status" value="1"/>
</dbReference>
<feature type="domain" description="Thiamine pyrophosphate enzyme TPP-binding" evidence="5">
    <location>
        <begin position="386"/>
        <end position="536"/>
    </location>
</feature>
<evidence type="ECO:0000313" key="7">
    <source>
        <dbReference type="EMBL" id="HJA71288.1"/>
    </source>
</evidence>
<feature type="domain" description="Thiamine pyrophosphate enzyme central" evidence="4">
    <location>
        <begin position="190"/>
        <end position="326"/>
    </location>
</feature>
<protein>
    <submittedName>
        <fullName evidence="7">Glyoxylate carboligase</fullName>
    </submittedName>
</protein>
<dbReference type="Gene3D" id="3.40.50.970">
    <property type="match status" value="2"/>
</dbReference>
<dbReference type="Proteomes" id="UP000823900">
    <property type="component" value="Unassembled WGS sequence"/>
</dbReference>
<comment type="caution">
    <text evidence="7">The sequence shown here is derived from an EMBL/GenBank/DDBJ whole genome shotgun (WGS) entry which is preliminary data.</text>
</comment>
<dbReference type="AlphaFoldDB" id="A0A9D2KN70"/>
<dbReference type="InterPro" id="IPR012001">
    <property type="entry name" value="Thiamin_PyroP_enz_TPP-bd_dom"/>
</dbReference>
<dbReference type="Pfam" id="PF02775">
    <property type="entry name" value="TPP_enzyme_C"/>
    <property type="match status" value="1"/>
</dbReference>
<dbReference type="SUPFAM" id="SSF52467">
    <property type="entry name" value="DHS-like NAD/FAD-binding domain"/>
    <property type="match status" value="1"/>
</dbReference>
<dbReference type="CDD" id="cd07035">
    <property type="entry name" value="TPP_PYR_POX_like"/>
    <property type="match status" value="1"/>
</dbReference>
<dbReference type="InterPro" id="IPR012000">
    <property type="entry name" value="Thiamin_PyroP_enz_cen_dom"/>
</dbReference>
<dbReference type="GO" id="GO:0009097">
    <property type="term" value="P:isoleucine biosynthetic process"/>
    <property type="evidence" value="ECO:0007669"/>
    <property type="project" value="TreeGrafter"/>
</dbReference>
<reference evidence="7" key="2">
    <citation type="submission" date="2021-04" db="EMBL/GenBank/DDBJ databases">
        <authorList>
            <person name="Gilroy R."/>
        </authorList>
    </citation>
    <scope>NUCLEOTIDE SEQUENCE</scope>
    <source>
        <strain evidence="7">CHK178-16964</strain>
    </source>
</reference>